<reference evidence="5 6" key="1">
    <citation type="submission" date="2025-04" db="UniProtKB">
        <authorList>
            <consortium name="RefSeq"/>
        </authorList>
    </citation>
    <scope>IDENTIFICATION</scope>
</reference>
<dbReference type="GO" id="GO:0048699">
    <property type="term" value="P:generation of neurons"/>
    <property type="evidence" value="ECO:0007669"/>
    <property type="project" value="UniProtKB-ARBA"/>
</dbReference>
<feature type="region of interest" description="Disordered" evidence="1">
    <location>
        <begin position="19"/>
        <end position="39"/>
    </location>
</feature>
<dbReference type="InterPro" id="IPR039665">
    <property type="entry name" value="PH_APBB1IP"/>
</dbReference>
<dbReference type="InterPro" id="IPR029071">
    <property type="entry name" value="Ubiquitin-like_domsf"/>
</dbReference>
<dbReference type="Pfam" id="PF21989">
    <property type="entry name" value="RA_2"/>
    <property type="match status" value="1"/>
</dbReference>
<dbReference type="CDD" id="cd01259">
    <property type="entry name" value="PH_APBB1IP"/>
    <property type="match status" value="1"/>
</dbReference>
<feature type="compositionally biased region" description="Low complexity" evidence="1">
    <location>
        <begin position="119"/>
        <end position="133"/>
    </location>
</feature>
<feature type="compositionally biased region" description="Pro residues" evidence="1">
    <location>
        <begin position="543"/>
        <end position="552"/>
    </location>
</feature>
<dbReference type="Gene3D" id="2.30.29.30">
    <property type="entry name" value="Pleckstrin-homology domain (PH domain)/Phosphotyrosine-binding domain (PTB)"/>
    <property type="match status" value="1"/>
</dbReference>
<feature type="compositionally biased region" description="Low complexity" evidence="1">
    <location>
        <begin position="157"/>
        <end position="166"/>
    </location>
</feature>
<evidence type="ECO:0000313" key="4">
    <source>
        <dbReference type="Proteomes" id="UP000079169"/>
    </source>
</evidence>
<feature type="compositionally biased region" description="Pro residues" evidence="1">
    <location>
        <begin position="626"/>
        <end position="640"/>
    </location>
</feature>
<dbReference type="GO" id="GO:0007165">
    <property type="term" value="P:signal transduction"/>
    <property type="evidence" value="ECO:0007669"/>
    <property type="project" value="InterPro"/>
</dbReference>
<dbReference type="AlphaFoldDB" id="A0A1S3D4W2"/>
<dbReference type="KEGG" id="dci:103511522"/>
<name>A0A1S3D4W2_DIACI</name>
<gene>
    <name evidence="5 6" type="primary">LOC103511522</name>
</gene>
<dbReference type="RefSeq" id="XP_026681028.1">
    <property type="nucleotide sequence ID" value="XM_026825227.1"/>
</dbReference>
<feature type="domain" description="Ras-associating" evidence="3">
    <location>
        <begin position="204"/>
        <end position="290"/>
    </location>
</feature>
<evidence type="ECO:0000313" key="5">
    <source>
        <dbReference type="RefSeq" id="XP_008474472.2"/>
    </source>
</evidence>
<feature type="domain" description="PH" evidence="2">
    <location>
        <begin position="331"/>
        <end position="442"/>
    </location>
</feature>
<dbReference type="PaxDb" id="121845-A0A1S3D4W2"/>
<feature type="region of interest" description="Disordered" evidence="1">
    <location>
        <begin position="507"/>
        <end position="556"/>
    </location>
</feature>
<dbReference type="GeneID" id="103511522"/>
<dbReference type="PROSITE" id="PS50200">
    <property type="entry name" value="RA"/>
    <property type="match status" value="1"/>
</dbReference>
<evidence type="ECO:0000313" key="6">
    <source>
        <dbReference type="RefSeq" id="XP_026681028.1"/>
    </source>
</evidence>
<dbReference type="InterPro" id="IPR001849">
    <property type="entry name" value="PH_domain"/>
</dbReference>
<keyword evidence="4" id="KW-1185">Reference proteome</keyword>
<proteinExistence type="predicted"/>
<feature type="region of interest" description="Disordered" evidence="1">
    <location>
        <begin position="113"/>
        <end position="166"/>
    </location>
</feature>
<evidence type="ECO:0000259" key="3">
    <source>
        <dbReference type="PROSITE" id="PS50200"/>
    </source>
</evidence>
<dbReference type="InterPro" id="IPR000159">
    <property type="entry name" value="RA_dom"/>
</dbReference>
<dbReference type="SMART" id="SM00233">
    <property type="entry name" value="PH"/>
    <property type="match status" value="1"/>
</dbReference>
<evidence type="ECO:0000259" key="2">
    <source>
        <dbReference type="PROSITE" id="PS50003"/>
    </source>
</evidence>
<dbReference type="PROSITE" id="PS50003">
    <property type="entry name" value="PH_DOMAIN"/>
    <property type="match status" value="1"/>
</dbReference>
<accession>A0A1S3D4W2</accession>
<dbReference type="SUPFAM" id="SSF54236">
    <property type="entry name" value="Ubiquitin-like"/>
    <property type="match status" value="1"/>
</dbReference>
<dbReference type="Proteomes" id="UP000079169">
    <property type="component" value="Unplaced"/>
</dbReference>
<dbReference type="RefSeq" id="XP_008474472.2">
    <property type="nucleotide sequence ID" value="XM_008476250.3"/>
</dbReference>
<feature type="region of interest" description="Disordered" evidence="1">
    <location>
        <begin position="616"/>
        <end position="673"/>
    </location>
</feature>
<dbReference type="SUPFAM" id="SSF50729">
    <property type="entry name" value="PH domain-like"/>
    <property type="match status" value="1"/>
</dbReference>
<feature type="compositionally biased region" description="Acidic residues" evidence="1">
    <location>
        <begin position="26"/>
        <end position="39"/>
    </location>
</feature>
<dbReference type="SMART" id="SM00314">
    <property type="entry name" value="RA"/>
    <property type="match status" value="1"/>
</dbReference>
<feature type="compositionally biased region" description="Polar residues" evidence="1">
    <location>
        <begin position="657"/>
        <end position="666"/>
    </location>
</feature>
<dbReference type="PANTHER" id="PTHR11243:SF23">
    <property type="entry name" value="LD06925P"/>
    <property type="match status" value="1"/>
</dbReference>
<dbReference type="InterPro" id="IPR039664">
    <property type="entry name" value="GRB/APBB1IP"/>
</dbReference>
<organism evidence="4 5">
    <name type="scientific">Diaphorina citri</name>
    <name type="common">Asian citrus psyllid</name>
    <dbReference type="NCBI Taxonomy" id="121845"/>
    <lineage>
        <taxon>Eukaryota</taxon>
        <taxon>Metazoa</taxon>
        <taxon>Ecdysozoa</taxon>
        <taxon>Arthropoda</taxon>
        <taxon>Hexapoda</taxon>
        <taxon>Insecta</taxon>
        <taxon>Pterygota</taxon>
        <taxon>Neoptera</taxon>
        <taxon>Paraneoptera</taxon>
        <taxon>Hemiptera</taxon>
        <taxon>Sternorrhyncha</taxon>
        <taxon>Psylloidea</taxon>
        <taxon>Psyllidae</taxon>
        <taxon>Diaphorininae</taxon>
        <taxon>Diaphorina</taxon>
    </lineage>
</organism>
<dbReference type="PANTHER" id="PTHR11243">
    <property type="entry name" value="GROWTH FACTOR RECEPTOR-BOUND PROTEIN"/>
    <property type="match status" value="1"/>
</dbReference>
<dbReference type="Gene3D" id="3.10.20.90">
    <property type="entry name" value="Phosphatidylinositol 3-kinase Catalytic Subunit, Chain A, domain 1"/>
    <property type="match status" value="1"/>
</dbReference>
<protein>
    <submittedName>
        <fullName evidence="5 6">Amyloid beta A4 precursor protein-binding family B member 1-interacting protein isoform X1</fullName>
    </submittedName>
</protein>
<dbReference type="CTD" id="33003"/>
<sequence>MATKRSKKTYFILNKTIEKMEPHEECEQESEAEESTEAEDAVEVLDAWLGELDFLTMGLENGNKPLSSDLNSPRTDTYRFSMANLQDTQDVDLDAILGELSALETQYDEAIKSEQSDNGSITSSSHSSGTGSSVKHRRTPSDVPQTGAIVRTESPDNDSAFSDSLSLLSSESSASSGARTMAQQNGKEEKIRLALEKMKQANVKKLFIKAFTSDGSAKSLLVDESMTCGYVTRLLAEKNHLAIDPRYGLVEHIPDLHMERVYEDHEPLVDNLMLWTRDSKNKLFFVERPERTMLFQHPDLVANNSNSCIDDSLDEFTRNNMLEELLGSCGVPNVEGPLYLKTDSRKGWKKFHFVLRASGLYYYPKEKTRNPKDLVNLATFDVNQVYYGVGWRKKYKAPTEFCFAIKHPALQQPKSGKYMKQLAAEDGLTMHRWVLAIRIAKYGRQLLDNYKSIVEEVEILSEAGHSDSGSSGCDVAFENDFPNGTIKRKPPKLPLTATTRQLKELANLDRRVTLERTPSYSNLPPPPPELLASNTSLNELDLTPPPPPPRLSPPSTAFLADLQRVMRRKWQVAQKCKEDLATTPHEVLGFRDVPDYREMNVSNWIAEHYPTHSPSLYENVYRPGQTPSPPTPPPPTPTPSLTPSQLKKRPPPPPPRASTTQLSTPSPRLPQHC</sequence>
<evidence type="ECO:0000256" key="1">
    <source>
        <dbReference type="SAM" id="MobiDB-lite"/>
    </source>
</evidence>
<dbReference type="GO" id="GO:0071944">
    <property type="term" value="C:cell periphery"/>
    <property type="evidence" value="ECO:0007669"/>
    <property type="project" value="UniProtKB-ARBA"/>
</dbReference>
<dbReference type="Pfam" id="PF00169">
    <property type="entry name" value="PH"/>
    <property type="match status" value="1"/>
</dbReference>
<dbReference type="InterPro" id="IPR011993">
    <property type="entry name" value="PH-like_dom_sf"/>
</dbReference>
<dbReference type="STRING" id="121845.A0A1S3D4W2"/>